<dbReference type="EMBL" id="BSYO01000010">
    <property type="protein sequence ID" value="GMH10447.1"/>
    <property type="molecule type" value="Genomic_DNA"/>
</dbReference>
<dbReference type="AlphaFoldDB" id="A0AAD3SFV8"/>
<evidence type="ECO:0000313" key="8">
    <source>
        <dbReference type="EMBL" id="GMH10447.1"/>
    </source>
</evidence>
<sequence length="389" mass="44766">MKSQQPQQRPPSPTSQPIHTLIFCFLVFGFGMAIGTTLVNSFPNNRYFSFSIGPRTTTRIQSSASSTIAPPLPPPPAASPMESHHNPASSCVHHMEDEELLWRASMVPRVRKYPFKLVPKIAFMFLTKGPLPLSPLWEKFFHGYEGRYSIYVHPHPSYNQSFPKNSVFHGRRIPSKEVKWGEFSMLEAERRLLASALLDFSNQRFVLLSESCIPLYNFSTVYSYLINSDRTYVEAYDLPGPVGRGRYSPRMKRHIALSQWRKGSQWFQMDRRLAIEVVSDGKYINLFRRFCKNSCYGDEHYLPTLVSIGFWGRNSNRSLTWVDWSRGGPHPATFGRAQVSVELLERLRSSRTCEYNGRRSNVCFLFARKFSPESLNRLLAVAPKLMKFS</sequence>
<reference evidence="8" key="1">
    <citation type="submission" date="2023-05" db="EMBL/GenBank/DDBJ databases">
        <title>Nepenthes gracilis genome sequencing.</title>
        <authorList>
            <person name="Fukushima K."/>
        </authorList>
    </citation>
    <scope>NUCLEOTIDE SEQUENCE</scope>
    <source>
        <strain evidence="8">SING2019-196</strain>
    </source>
</reference>
<dbReference type="InterPro" id="IPR044174">
    <property type="entry name" value="BC10-like"/>
</dbReference>
<keyword evidence="2" id="KW-0328">Glycosyltransferase</keyword>
<evidence type="ECO:0000256" key="1">
    <source>
        <dbReference type="ARBA" id="ARBA00004606"/>
    </source>
</evidence>
<organism evidence="8 9">
    <name type="scientific">Nepenthes gracilis</name>
    <name type="common">Slender pitcher plant</name>
    <dbReference type="NCBI Taxonomy" id="150966"/>
    <lineage>
        <taxon>Eukaryota</taxon>
        <taxon>Viridiplantae</taxon>
        <taxon>Streptophyta</taxon>
        <taxon>Embryophyta</taxon>
        <taxon>Tracheophyta</taxon>
        <taxon>Spermatophyta</taxon>
        <taxon>Magnoliopsida</taxon>
        <taxon>eudicotyledons</taxon>
        <taxon>Gunneridae</taxon>
        <taxon>Pentapetalae</taxon>
        <taxon>Caryophyllales</taxon>
        <taxon>Nepenthaceae</taxon>
        <taxon>Nepenthes</taxon>
    </lineage>
</organism>
<evidence type="ECO:0000256" key="7">
    <source>
        <dbReference type="SAM" id="Phobius"/>
    </source>
</evidence>
<dbReference type="Proteomes" id="UP001279734">
    <property type="component" value="Unassembled WGS sequence"/>
</dbReference>
<protein>
    <recommendedName>
        <fullName evidence="10">Core-2/I-branching beta-1,6-N-acetylglucosaminyltransferase family protein</fullName>
    </recommendedName>
</protein>
<gene>
    <name evidence="8" type="ORF">Nepgr_012288</name>
</gene>
<evidence type="ECO:0008006" key="10">
    <source>
        <dbReference type="Google" id="ProtNLM"/>
    </source>
</evidence>
<dbReference type="GO" id="GO:0016757">
    <property type="term" value="F:glycosyltransferase activity"/>
    <property type="evidence" value="ECO:0007669"/>
    <property type="project" value="UniProtKB-KW"/>
</dbReference>
<comment type="subcellular location">
    <subcellularLocation>
        <location evidence="1">Membrane</location>
        <topology evidence="1">Single-pass type II membrane protein</topology>
    </subcellularLocation>
</comment>
<dbReference type="Pfam" id="PF02485">
    <property type="entry name" value="Branch"/>
    <property type="match status" value="1"/>
</dbReference>
<evidence type="ECO:0000256" key="4">
    <source>
        <dbReference type="ARBA" id="ARBA00023136"/>
    </source>
</evidence>
<evidence type="ECO:0000256" key="3">
    <source>
        <dbReference type="ARBA" id="ARBA00022679"/>
    </source>
</evidence>
<keyword evidence="3" id="KW-0808">Transferase</keyword>
<comment type="caution">
    <text evidence="8">The sequence shown here is derived from an EMBL/GenBank/DDBJ whole genome shotgun (WGS) entry which is preliminary data.</text>
</comment>
<keyword evidence="7" id="KW-1133">Transmembrane helix</keyword>
<feature type="transmembrane region" description="Helical" evidence="7">
    <location>
        <begin position="21"/>
        <end position="42"/>
    </location>
</feature>
<evidence type="ECO:0000256" key="2">
    <source>
        <dbReference type="ARBA" id="ARBA00022676"/>
    </source>
</evidence>
<accession>A0AAD3SFV8</accession>
<keyword evidence="7" id="KW-0812">Transmembrane</keyword>
<evidence type="ECO:0000256" key="6">
    <source>
        <dbReference type="SAM" id="MobiDB-lite"/>
    </source>
</evidence>
<dbReference type="PANTHER" id="PTHR31042">
    <property type="entry name" value="CORE-2/I-BRANCHING BETA-1,6-N-ACETYLGLUCOSAMINYLTRANSFERASE FAMILY PROTEIN-RELATED"/>
    <property type="match status" value="1"/>
</dbReference>
<keyword evidence="9" id="KW-1185">Reference proteome</keyword>
<name>A0AAD3SFV8_NEPGR</name>
<dbReference type="InterPro" id="IPR003406">
    <property type="entry name" value="Glyco_trans_14"/>
</dbReference>
<dbReference type="GO" id="GO:0016020">
    <property type="term" value="C:membrane"/>
    <property type="evidence" value="ECO:0007669"/>
    <property type="project" value="UniProtKB-SubCell"/>
</dbReference>
<evidence type="ECO:0000313" key="9">
    <source>
        <dbReference type="Proteomes" id="UP001279734"/>
    </source>
</evidence>
<keyword evidence="5" id="KW-0325">Glycoprotein</keyword>
<evidence type="ECO:0000256" key="5">
    <source>
        <dbReference type="ARBA" id="ARBA00023180"/>
    </source>
</evidence>
<feature type="region of interest" description="Disordered" evidence="6">
    <location>
        <begin position="61"/>
        <end position="89"/>
    </location>
</feature>
<dbReference type="PANTHER" id="PTHR31042:SF131">
    <property type="entry name" value="CORE-2_I-BRANCHING BETA-1,6-N-ACETYLGLUCOSAMINYLTRANSFERASE FAMILY PROTEIN"/>
    <property type="match status" value="1"/>
</dbReference>
<keyword evidence="4 7" id="KW-0472">Membrane</keyword>
<proteinExistence type="predicted"/>